<protein>
    <submittedName>
        <fullName evidence="3">Response regulator</fullName>
    </submittedName>
</protein>
<gene>
    <name evidence="3" type="ORF">KI810_07830</name>
</gene>
<dbReference type="Pfam" id="PF13614">
    <property type="entry name" value="AAA_31"/>
    <property type="match status" value="1"/>
</dbReference>
<comment type="caution">
    <text evidence="1">Lacks conserved residue(s) required for the propagation of feature annotation.</text>
</comment>
<dbReference type="SUPFAM" id="SSF52540">
    <property type="entry name" value="P-loop containing nucleoside triphosphate hydrolases"/>
    <property type="match status" value="1"/>
</dbReference>
<dbReference type="PANTHER" id="PTHR43384:SF13">
    <property type="entry name" value="SLR0110 PROTEIN"/>
    <property type="match status" value="1"/>
</dbReference>
<comment type="caution">
    <text evidence="3">The sequence shown here is derived from an EMBL/GenBank/DDBJ whole genome shotgun (WGS) entry which is preliminary data.</text>
</comment>
<dbReference type="RefSeq" id="WP_214174949.1">
    <property type="nucleotide sequence ID" value="NZ_JAHCVK010000002.1"/>
</dbReference>
<dbReference type="InterPro" id="IPR025669">
    <property type="entry name" value="AAA_dom"/>
</dbReference>
<evidence type="ECO:0000313" key="4">
    <source>
        <dbReference type="Proteomes" id="UP000756860"/>
    </source>
</evidence>
<dbReference type="InterPro" id="IPR011006">
    <property type="entry name" value="CheY-like_superfamily"/>
</dbReference>
<evidence type="ECO:0000256" key="1">
    <source>
        <dbReference type="PROSITE-ProRule" id="PRU00169"/>
    </source>
</evidence>
<dbReference type="Pfam" id="PF00072">
    <property type="entry name" value="Response_reg"/>
    <property type="match status" value="1"/>
</dbReference>
<name>A0ABS5SC71_9BACT</name>
<evidence type="ECO:0000259" key="2">
    <source>
        <dbReference type="PROSITE" id="PS50110"/>
    </source>
</evidence>
<dbReference type="InterPro" id="IPR050625">
    <property type="entry name" value="ParA/MinD_ATPase"/>
</dbReference>
<sequence length="373" mass="41038">MPPHVNLLIIDSDKASRETIEATLKPYADTIKIIGSVATFSEAALSIQRVEPNVIILELADIQQGADYIRLLLSRHPRTSIIVSSVEKSSEWILTAMRAGAVEYLLRPIIQQELLQALQKVGRFGFAKPVEEKQRGKIISVYYPIGGVGTTTLAVNLAASLATEGAKVALVDLNLFSGDISTFLDVNPTYTLSSVTTNIARLDANFLMTVMTRHSSGPFVLTEPVEVDEAISITPEQILRILEFLRGIFTYVIVDCGGALADCNLAIFESSNTILFTTALSLPALKNTKRYLVAMERRGFHKDRLKLIVNRYLPKADIQIKDAEKVLGYSVFQTIPNCYDDVINSINKGMPVVKLLPRSPVSKSIEALADMVK</sequence>
<dbReference type="InterPro" id="IPR001789">
    <property type="entry name" value="Sig_transdc_resp-reg_receiver"/>
</dbReference>
<evidence type="ECO:0000313" key="3">
    <source>
        <dbReference type="EMBL" id="MBT0652961.1"/>
    </source>
</evidence>
<dbReference type="PANTHER" id="PTHR43384">
    <property type="entry name" value="SEPTUM SITE-DETERMINING PROTEIN MIND HOMOLOG, CHLOROPLASTIC-RELATED"/>
    <property type="match status" value="1"/>
</dbReference>
<dbReference type="PROSITE" id="PS50110">
    <property type="entry name" value="RESPONSE_REGULATORY"/>
    <property type="match status" value="1"/>
</dbReference>
<accession>A0ABS5SC71</accession>
<dbReference type="SUPFAM" id="SSF52172">
    <property type="entry name" value="CheY-like"/>
    <property type="match status" value="1"/>
</dbReference>
<dbReference type="Proteomes" id="UP000756860">
    <property type="component" value="Unassembled WGS sequence"/>
</dbReference>
<proteinExistence type="predicted"/>
<dbReference type="Gene3D" id="3.40.50.2300">
    <property type="match status" value="1"/>
</dbReference>
<reference evidence="3 4" key="1">
    <citation type="submission" date="2021-05" db="EMBL/GenBank/DDBJ databases">
        <title>The draft genome of Geobacter luticola JCM 17780.</title>
        <authorList>
            <person name="Xu Z."/>
            <person name="Masuda Y."/>
            <person name="Itoh H."/>
            <person name="Senoo K."/>
        </authorList>
    </citation>
    <scope>NUCLEOTIDE SEQUENCE [LARGE SCALE GENOMIC DNA]</scope>
    <source>
        <strain evidence="3 4">JCM 17780</strain>
    </source>
</reference>
<organism evidence="3 4">
    <name type="scientific">Geomobilimonas luticola</name>
    <dbReference type="NCBI Taxonomy" id="1114878"/>
    <lineage>
        <taxon>Bacteria</taxon>
        <taxon>Pseudomonadati</taxon>
        <taxon>Thermodesulfobacteriota</taxon>
        <taxon>Desulfuromonadia</taxon>
        <taxon>Geobacterales</taxon>
        <taxon>Geobacteraceae</taxon>
        <taxon>Geomobilimonas</taxon>
    </lineage>
</organism>
<dbReference type="Gene3D" id="3.40.50.300">
    <property type="entry name" value="P-loop containing nucleotide triphosphate hydrolases"/>
    <property type="match status" value="1"/>
</dbReference>
<feature type="domain" description="Response regulatory" evidence="2">
    <location>
        <begin position="6"/>
        <end position="122"/>
    </location>
</feature>
<keyword evidence="4" id="KW-1185">Reference proteome</keyword>
<dbReference type="InterPro" id="IPR027417">
    <property type="entry name" value="P-loop_NTPase"/>
</dbReference>
<dbReference type="EMBL" id="JAHCVK010000002">
    <property type="protein sequence ID" value="MBT0652961.1"/>
    <property type="molecule type" value="Genomic_DNA"/>
</dbReference>